<dbReference type="Gene3D" id="2.60.40.10">
    <property type="entry name" value="Immunoglobulins"/>
    <property type="match status" value="1"/>
</dbReference>
<proteinExistence type="predicted"/>
<keyword evidence="2" id="KW-1185">Reference proteome</keyword>
<dbReference type="EMBL" id="JAHRIO010001101">
    <property type="protein sequence ID" value="MEQ2158701.1"/>
    <property type="molecule type" value="Genomic_DNA"/>
</dbReference>
<reference evidence="1 2" key="1">
    <citation type="submission" date="2021-06" db="EMBL/GenBank/DDBJ databases">
        <authorList>
            <person name="Palmer J.M."/>
        </authorList>
    </citation>
    <scope>NUCLEOTIDE SEQUENCE [LARGE SCALE GENOMIC DNA]</scope>
    <source>
        <strain evidence="1 2">GA_2019</strain>
        <tissue evidence="1">Muscle</tissue>
    </source>
</reference>
<dbReference type="InterPro" id="IPR013783">
    <property type="entry name" value="Ig-like_fold"/>
</dbReference>
<evidence type="ECO:0008006" key="3">
    <source>
        <dbReference type="Google" id="ProtNLM"/>
    </source>
</evidence>
<feature type="non-terminal residue" evidence="1">
    <location>
        <position position="1"/>
    </location>
</feature>
<protein>
    <recommendedName>
        <fullName evidence="3">Ig-like domain-containing protein</fullName>
    </recommendedName>
</protein>
<evidence type="ECO:0000313" key="1">
    <source>
        <dbReference type="EMBL" id="MEQ2158701.1"/>
    </source>
</evidence>
<accession>A0ABV0MHW9</accession>
<evidence type="ECO:0000313" key="2">
    <source>
        <dbReference type="Proteomes" id="UP001476798"/>
    </source>
</evidence>
<organism evidence="1 2">
    <name type="scientific">Goodea atripinnis</name>
    <dbReference type="NCBI Taxonomy" id="208336"/>
    <lineage>
        <taxon>Eukaryota</taxon>
        <taxon>Metazoa</taxon>
        <taxon>Chordata</taxon>
        <taxon>Craniata</taxon>
        <taxon>Vertebrata</taxon>
        <taxon>Euteleostomi</taxon>
        <taxon>Actinopterygii</taxon>
        <taxon>Neopterygii</taxon>
        <taxon>Teleostei</taxon>
        <taxon>Neoteleostei</taxon>
        <taxon>Acanthomorphata</taxon>
        <taxon>Ovalentaria</taxon>
        <taxon>Atherinomorphae</taxon>
        <taxon>Cyprinodontiformes</taxon>
        <taxon>Goodeidae</taxon>
        <taxon>Goodea</taxon>
    </lineage>
</organism>
<gene>
    <name evidence="1" type="ORF">GOODEAATRI_015111</name>
</gene>
<comment type="caution">
    <text evidence="1">The sequence shown here is derived from an EMBL/GenBank/DDBJ whole genome shotgun (WGS) entry which is preliminary data.</text>
</comment>
<dbReference type="Proteomes" id="UP001476798">
    <property type="component" value="Unassembled WGS sequence"/>
</dbReference>
<dbReference type="SUPFAM" id="SSF48726">
    <property type="entry name" value="Immunoglobulin"/>
    <property type="match status" value="1"/>
</dbReference>
<dbReference type="InterPro" id="IPR036179">
    <property type="entry name" value="Ig-like_dom_sf"/>
</dbReference>
<name>A0ABV0MHW9_9TELE</name>
<sequence>LKILPESKVQSGTKVTIHCQVSVSFSNISHLEHLFKFLRDDVQIHTANTTEDSVDYEINPARVADSGNYGCLVLVKNKRKASNIKRLDVTGMQCFLFSIVWMSVHIGDCFLSCDYEINVIAGTSRSNSSNGIQVKVKGDYTK</sequence>